<comment type="similarity">
    <text evidence="1">Belongs to the V-ATPase E subunit family.</text>
</comment>
<dbReference type="InterPro" id="IPR038495">
    <property type="entry name" value="ATPase_E_C"/>
</dbReference>
<keyword evidence="3" id="KW-0406">Ion transport</keyword>
<dbReference type="PANTHER" id="PTHR45715">
    <property type="entry name" value="ATPASE H+-TRANSPORTING V1 SUBUNIT E1A-RELATED"/>
    <property type="match status" value="1"/>
</dbReference>
<dbReference type="Pfam" id="PF01991">
    <property type="entry name" value="vATP-synt_E"/>
    <property type="match status" value="1"/>
</dbReference>
<accession>A0A1R0GU57</accession>
<dbReference type="InterPro" id="IPR002842">
    <property type="entry name" value="ATPase_V1_Esu"/>
</dbReference>
<protein>
    <submittedName>
        <fullName evidence="4">V-type proton ATPase subunit E</fullName>
    </submittedName>
</protein>
<dbReference type="Gene3D" id="3.30.2320.30">
    <property type="entry name" value="ATP synthase, E subunit, C-terminal"/>
    <property type="match status" value="1"/>
</dbReference>
<dbReference type="Gene3D" id="6.10.250.1620">
    <property type="match status" value="1"/>
</dbReference>
<proteinExistence type="inferred from homology"/>
<name>A0A1R0GU57_9FUNG</name>
<dbReference type="OrthoDB" id="10263003at2759"/>
<sequence>MALNRPLNDDEVYNEMNKMISFIKQEAFEKAREIKAKAKILRQESVNIEKLFERKLKQAEFDKKITSSNLNNKCRLRVLQKQQEILDDLFTNSFSEISNVAENQENYEFLIKNLIVQSFVKLSEDSVSIRMTERDLPLVKRIIEETCSEYTSLFKKKVTATVLETDFLPLECGGGVIVSAMGGRIAVDNTLRTRLDISSKDLMPQIRVTLFGNSPNRKFFD</sequence>
<gene>
    <name evidence="4" type="ORF">AYI68_g5493</name>
</gene>
<evidence type="ECO:0000313" key="4">
    <source>
        <dbReference type="EMBL" id="OLY80411.1"/>
    </source>
</evidence>
<dbReference type="EMBL" id="LSSL01003504">
    <property type="protein sequence ID" value="OLY80411.1"/>
    <property type="molecule type" value="Genomic_DNA"/>
</dbReference>
<evidence type="ECO:0000256" key="2">
    <source>
        <dbReference type="ARBA" id="ARBA00022448"/>
    </source>
</evidence>
<dbReference type="Proteomes" id="UP000187455">
    <property type="component" value="Unassembled WGS sequence"/>
</dbReference>
<dbReference type="SUPFAM" id="SSF160527">
    <property type="entry name" value="V-type ATPase subunit E-like"/>
    <property type="match status" value="1"/>
</dbReference>
<comment type="caution">
    <text evidence="4">The sequence shown here is derived from an EMBL/GenBank/DDBJ whole genome shotgun (WGS) entry which is preliminary data.</text>
</comment>
<organism evidence="4 5">
    <name type="scientific">Smittium mucronatum</name>
    <dbReference type="NCBI Taxonomy" id="133383"/>
    <lineage>
        <taxon>Eukaryota</taxon>
        <taxon>Fungi</taxon>
        <taxon>Fungi incertae sedis</taxon>
        <taxon>Zoopagomycota</taxon>
        <taxon>Kickxellomycotina</taxon>
        <taxon>Harpellomycetes</taxon>
        <taxon>Harpellales</taxon>
        <taxon>Legeriomycetaceae</taxon>
        <taxon>Smittium</taxon>
    </lineage>
</organism>
<reference evidence="4 5" key="1">
    <citation type="journal article" date="2016" name="Mol. Biol. Evol.">
        <title>Genome-Wide Survey of Gut Fungi (Harpellales) Reveals the First Horizontally Transferred Ubiquitin Gene from a Mosquito Host.</title>
        <authorList>
            <person name="Wang Y."/>
            <person name="White M.M."/>
            <person name="Kvist S."/>
            <person name="Moncalvo J.M."/>
        </authorList>
    </citation>
    <scope>NUCLEOTIDE SEQUENCE [LARGE SCALE GENOMIC DNA]</scope>
    <source>
        <strain evidence="4 5">ALG-7-W6</strain>
    </source>
</reference>
<dbReference type="GO" id="GO:0046961">
    <property type="term" value="F:proton-transporting ATPase activity, rotational mechanism"/>
    <property type="evidence" value="ECO:0007669"/>
    <property type="project" value="InterPro"/>
</dbReference>
<keyword evidence="2" id="KW-0813">Transport</keyword>
<dbReference type="GO" id="GO:0033178">
    <property type="term" value="C:proton-transporting two-sector ATPase complex, catalytic domain"/>
    <property type="evidence" value="ECO:0007669"/>
    <property type="project" value="InterPro"/>
</dbReference>
<keyword evidence="5" id="KW-1185">Reference proteome</keyword>
<dbReference type="STRING" id="133383.A0A1R0GU57"/>
<evidence type="ECO:0000256" key="1">
    <source>
        <dbReference type="ARBA" id="ARBA00005901"/>
    </source>
</evidence>
<evidence type="ECO:0000256" key="3">
    <source>
        <dbReference type="ARBA" id="ARBA00023065"/>
    </source>
</evidence>
<dbReference type="AlphaFoldDB" id="A0A1R0GU57"/>
<evidence type="ECO:0000313" key="5">
    <source>
        <dbReference type="Proteomes" id="UP000187455"/>
    </source>
</evidence>